<dbReference type="OrthoDB" id="341208at2"/>
<dbReference type="SMART" id="SM00911">
    <property type="entry name" value="HWE_HK"/>
    <property type="match status" value="1"/>
</dbReference>
<dbReference type="Pfam" id="PF07536">
    <property type="entry name" value="HWE_HK"/>
    <property type="match status" value="1"/>
</dbReference>
<keyword evidence="4" id="KW-0600">Photoreceptor protein</keyword>
<keyword evidence="14" id="KW-1133">Transmembrane helix</keyword>
<dbReference type="GO" id="GO:0005524">
    <property type="term" value="F:ATP binding"/>
    <property type="evidence" value="ECO:0007669"/>
    <property type="project" value="UniProtKB-KW"/>
</dbReference>
<evidence type="ECO:0000256" key="2">
    <source>
        <dbReference type="ARBA" id="ARBA00004370"/>
    </source>
</evidence>
<keyword evidence="10" id="KW-0418">Kinase</keyword>
<keyword evidence="14" id="KW-0472">Membrane</keyword>
<keyword evidence="9" id="KW-0547">Nucleotide-binding</keyword>
<dbReference type="PANTHER" id="PTHR41523">
    <property type="entry name" value="TWO-COMPONENT SYSTEM SENSOR PROTEIN"/>
    <property type="match status" value="1"/>
</dbReference>
<dbReference type="InterPro" id="IPR011102">
    <property type="entry name" value="Sig_transdc_His_kinase_HWE"/>
</dbReference>
<evidence type="ECO:0000256" key="8">
    <source>
        <dbReference type="ARBA" id="ARBA00022737"/>
    </source>
</evidence>
<evidence type="ECO:0000256" key="12">
    <source>
        <dbReference type="ARBA" id="ARBA00022991"/>
    </source>
</evidence>
<dbReference type="Proteomes" id="UP000188879">
    <property type="component" value="Unassembled WGS sequence"/>
</dbReference>
<evidence type="ECO:0000256" key="14">
    <source>
        <dbReference type="SAM" id="Phobius"/>
    </source>
</evidence>
<dbReference type="GO" id="GO:0007165">
    <property type="term" value="P:signal transduction"/>
    <property type="evidence" value="ECO:0007669"/>
    <property type="project" value="InterPro"/>
</dbReference>
<feature type="transmembrane region" description="Helical" evidence="14">
    <location>
        <begin position="166"/>
        <end position="187"/>
    </location>
</feature>
<feature type="domain" description="PAC" evidence="15">
    <location>
        <begin position="320"/>
        <end position="373"/>
    </location>
</feature>
<dbReference type="InterPro" id="IPR003660">
    <property type="entry name" value="HAMP_dom"/>
</dbReference>
<name>A0A1V2H1I8_9PROT</name>
<dbReference type="Gene3D" id="6.10.340.10">
    <property type="match status" value="1"/>
</dbReference>
<evidence type="ECO:0000313" key="18">
    <source>
        <dbReference type="Proteomes" id="UP000188879"/>
    </source>
</evidence>
<dbReference type="GO" id="GO:0004673">
    <property type="term" value="F:protein histidine kinase activity"/>
    <property type="evidence" value="ECO:0007669"/>
    <property type="project" value="UniProtKB-EC"/>
</dbReference>
<evidence type="ECO:0000256" key="9">
    <source>
        <dbReference type="ARBA" id="ARBA00022741"/>
    </source>
</evidence>
<comment type="catalytic activity">
    <reaction evidence="1">
        <text>ATP + protein L-histidine = ADP + protein N-phospho-L-histidine.</text>
        <dbReference type="EC" id="2.7.13.3"/>
    </reaction>
</comment>
<dbReference type="InterPro" id="IPR000700">
    <property type="entry name" value="PAS-assoc_C"/>
</dbReference>
<dbReference type="Gene3D" id="3.30.450.20">
    <property type="entry name" value="PAS domain"/>
    <property type="match status" value="1"/>
</dbReference>
<dbReference type="PROSITE" id="PS50885">
    <property type="entry name" value="HAMP"/>
    <property type="match status" value="1"/>
</dbReference>
<dbReference type="EC" id="2.7.13.3" evidence="3"/>
<evidence type="ECO:0000256" key="3">
    <source>
        <dbReference type="ARBA" id="ARBA00012438"/>
    </source>
</evidence>
<organism evidence="17 18">
    <name type="scientific">Teichococcus deserti</name>
    <dbReference type="NCBI Taxonomy" id="1817963"/>
    <lineage>
        <taxon>Bacteria</taxon>
        <taxon>Pseudomonadati</taxon>
        <taxon>Pseudomonadota</taxon>
        <taxon>Alphaproteobacteria</taxon>
        <taxon>Acetobacterales</taxon>
        <taxon>Roseomonadaceae</taxon>
        <taxon>Roseomonas</taxon>
    </lineage>
</organism>
<evidence type="ECO:0000256" key="5">
    <source>
        <dbReference type="ARBA" id="ARBA00022553"/>
    </source>
</evidence>
<comment type="subcellular location">
    <subcellularLocation>
        <location evidence="2">Membrane</location>
    </subcellularLocation>
</comment>
<evidence type="ECO:0000256" key="11">
    <source>
        <dbReference type="ARBA" id="ARBA00022840"/>
    </source>
</evidence>
<dbReference type="Gene3D" id="3.30.565.10">
    <property type="entry name" value="Histidine kinase-like ATPase, C-terminal domain"/>
    <property type="match status" value="1"/>
</dbReference>
<reference evidence="17 18" key="1">
    <citation type="submission" date="2016-10" db="EMBL/GenBank/DDBJ databases">
        <title>Draft Genome sequence of Roseomonas sp. strain M3.</title>
        <authorList>
            <person name="Subhash Y."/>
            <person name="Lee S."/>
        </authorList>
    </citation>
    <scope>NUCLEOTIDE SEQUENCE [LARGE SCALE GENOMIC DNA]</scope>
    <source>
        <strain evidence="17 18">M3</strain>
    </source>
</reference>
<dbReference type="AlphaFoldDB" id="A0A1V2H1I8"/>
<dbReference type="PANTHER" id="PTHR41523:SF8">
    <property type="entry name" value="ETHYLENE RESPONSE SENSOR PROTEIN"/>
    <property type="match status" value="1"/>
</dbReference>
<evidence type="ECO:0000256" key="13">
    <source>
        <dbReference type="ARBA" id="ARBA00023170"/>
    </source>
</evidence>
<keyword evidence="6" id="KW-0716">Sensory transduction</keyword>
<feature type="non-terminal residue" evidence="17">
    <location>
        <position position="1"/>
    </location>
</feature>
<dbReference type="InterPro" id="IPR013655">
    <property type="entry name" value="PAS_fold_3"/>
</dbReference>
<dbReference type="EMBL" id="MLCO01000153">
    <property type="protein sequence ID" value="ONG51758.1"/>
    <property type="molecule type" value="Genomic_DNA"/>
</dbReference>
<keyword evidence="18" id="KW-1185">Reference proteome</keyword>
<keyword evidence="11" id="KW-0067">ATP-binding</keyword>
<evidence type="ECO:0000313" key="17">
    <source>
        <dbReference type="EMBL" id="ONG51758.1"/>
    </source>
</evidence>
<protein>
    <recommendedName>
        <fullName evidence="3">histidine kinase</fullName>
        <ecNumber evidence="3">2.7.13.3</ecNumber>
    </recommendedName>
</protein>
<evidence type="ECO:0000256" key="7">
    <source>
        <dbReference type="ARBA" id="ARBA00022679"/>
    </source>
</evidence>
<evidence type="ECO:0000259" key="16">
    <source>
        <dbReference type="PROSITE" id="PS50885"/>
    </source>
</evidence>
<dbReference type="InterPro" id="IPR001610">
    <property type="entry name" value="PAC"/>
</dbReference>
<evidence type="ECO:0000259" key="15">
    <source>
        <dbReference type="PROSITE" id="PS50113"/>
    </source>
</evidence>
<gene>
    <name evidence="17" type="ORF">BKE38_15420</name>
</gene>
<dbReference type="Gene3D" id="2.10.70.100">
    <property type="match status" value="1"/>
</dbReference>
<dbReference type="SMART" id="SM00086">
    <property type="entry name" value="PAC"/>
    <property type="match status" value="1"/>
</dbReference>
<keyword evidence="8" id="KW-0677">Repeat</keyword>
<accession>A0A1V2H1I8</accession>
<keyword evidence="14" id="KW-0812">Transmembrane</keyword>
<dbReference type="RefSeq" id="WP_076958232.1">
    <property type="nucleotide sequence ID" value="NZ_MLCO01000153.1"/>
</dbReference>
<dbReference type="Pfam" id="PF08447">
    <property type="entry name" value="PAS_3"/>
    <property type="match status" value="1"/>
</dbReference>
<dbReference type="SUPFAM" id="SSF55874">
    <property type="entry name" value="ATPase domain of HSP90 chaperone/DNA topoisomerase II/histidine kinase"/>
    <property type="match status" value="1"/>
</dbReference>
<dbReference type="GO" id="GO:0016020">
    <property type="term" value="C:membrane"/>
    <property type="evidence" value="ECO:0007669"/>
    <property type="project" value="UniProtKB-SubCell"/>
</dbReference>
<dbReference type="PROSITE" id="PS50113">
    <property type="entry name" value="PAC"/>
    <property type="match status" value="1"/>
</dbReference>
<dbReference type="InterPro" id="IPR035965">
    <property type="entry name" value="PAS-like_dom_sf"/>
</dbReference>
<dbReference type="GO" id="GO:0009881">
    <property type="term" value="F:photoreceptor activity"/>
    <property type="evidence" value="ECO:0007669"/>
    <property type="project" value="UniProtKB-KW"/>
</dbReference>
<sequence length="575" mass="61014">RPGDGSLLPAALATGIAAVEQRVLRDHQPAVSDLLPMPGESGHAVLLAVPVLRQNELRGLLWLLLRPEAFRQTLAGVPLPRGWVGNLVDGSGGLVARSARHDDFLGQPTPSEAQRHNPGPSGIWMTASLDGQQVMLAYVMLQAIGWRASVLVPVAESEGALQHSLLLLGLAAAGLVALAAGLAVLFARGIARPVRALAQAAHALGRGEPVVTPQAPIEELHAVGTAMAAASITLRARERALAESEARLARALKAARIATWEWEAATDSLTGSRGREALYGRPAGSLRDLPGLLAATHPEDRDRLAQAMHGGLDPAGTGVFEVAARTVWPDGRIRWLQSQGAVMERSPGGEPLRLSGVVMDVTDAQAAMEREKLLVAEVDHRARNVLTVVQSLLKMSRADDPAHFAAAVQGRVAALARAHTLLARERWDGSELFALARETLGGHVESGHVLLRGQPVDLAPHAVQPLSMVLHELATNAAQHGALSRPSGQVVLSWLVQGGVLSLSWHEHHGPAITAPARRGFGLRVVENTIARQMGGQVELQWQPTGLICRLRIAAGRVLRGEAPAEDDRNLAGFR</sequence>
<feature type="domain" description="HAMP" evidence="16">
    <location>
        <begin position="188"/>
        <end position="239"/>
    </location>
</feature>
<keyword evidence="12" id="KW-0157">Chromophore</keyword>
<evidence type="ECO:0000256" key="10">
    <source>
        <dbReference type="ARBA" id="ARBA00022777"/>
    </source>
</evidence>
<comment type="caution">
    <text evidence="17">The sequence shown here is derived from an EMBL/GenBank/DDBJ whole genome shotgun (WGS) entry which is preliminary data.</text>
</comment>
<evidence type="ECO:0000256" key="4">
    <source>
        <dbReference type="ARBA" id="ARBA00022543"/>
    </source>
</evidence>
<keyword evidence="5" id="KW-0597">Phosphoprotein</keyword>
<keyword evidence="13" id="KW-0675">Receptor</keyword>
<keyword evidence="7" id="KW-0808">Transferase</keyword>
<dbReference type="SUPFAM" id="SSF55785">
    <property type="entry name" value="PYP-like sensor domain (PAS domain)"/>
    <property type="match status" value="1"/>
</dbReference>
<proteinExistence type="predicted"/>
<evidence type="ECO:0000256" key="6">
    <source>
        <dbReference type="ARBA" id="ARBA00022606"/>
    </source>
</evidence>
<evidence type="ECO:0000256" key="1">
    <source>
        <dbReference type="ARBA" id="ARBA00000085"/>
    </source>
</evidence>
<dbReference type="InterPro" id="IPR036890">
    <property type="entry name" value="HATPase_C_sf"/>
</dbReference>